<name>A0A8C6IM47_MUSSI</name>
<accession>A0A8C6IM47</accession>
<keyword evidence="5 8" id="KW-0732">Signal</keyword>
<dbReference type="InterPro" id="IPR002366">
    <property type="entry name" value="Alpha-defensin_N"/>
</dbReference>
<evidence type="ECO:0000313" key="11">
    <source>
        <dbReference type="Proteomes" id="UP000694415"/>
    </source>
</evidence>
<reference evidence="10" key="1">
    <citation type="submission" date="2025-08" db="UniProtKB">
        <authorList>
            <consortium name="Ensembl"/>
        </authorList>
    </citation>
    <scope>IDENTIFICATION</scope>
</reference>
<comment type="subcellular location">
    <subcellularLocation>
        <location evidence="1">Secreted</location>
    </subcellularLocation>
</comment>
<dbReference type="InterPro" id="IPR016327">
    <property type="entry name" value="Alpha-defensin"/>
</dbReference>
<sequence>MKTLVLLTALVLLAFYVQADPTQETDEETKTVDQPGEEDQGVSVSFEDPERYVLQVSGLGRPPQCPKCPVCSKCPQCPQCPGCPRCNCMTK</sequence>
<evidence type="ECO:0000256" key="7">
    <source>
        <dbReference type="SAM" id="MobiDB-lite"/>
    </source>
</evidence>
<evidence type="ECO:0000256" key="1">
    <source>
        <dbReference type="ARBA" id="ARBA00004613"/>
    </source>
</evidence>
<dbReference type="Ensembl" id="ENSMSIT00000047886.1">
    <property type="protein sequence ID" value="ENSMSIP00000037943.1"/>
    <property type="gene ID" value="ENSMSIG00000031614.1"/>
</dbReference>
<evidence type="ECO:0000259" key="9">
    <source>
        <dbReference type="SMART" id="SM01418"/>
    </source>
</evidence>
<dbReference type="PANTHER" id="PTHR11876:SF2">
    <property type="entry name" value="ALPHA-DEFENSIN 1-RELATED"/>
    <property type="match status" value="1"/>
</dbReference>
<keyword evidence="11" id="KW-1185">Reference proteome</keyword>
<dbReference type="Proteomes" id="UP000694415">
    <property type="component" value="Unplaced"/>
</dbReference>
<evidence type="ECO:0000256" key="8">
    <source>
        <dbReference type="SAM" id="SignalP"/>
    </source>
</evidence>
<dbReference type="GO" id="GO:0071222">
    <property type="term" value="P:cellular response to lipopolysaccharide"/>
    <property type="evidence" value="ECO:0007669"/>
    <property type="project" value="TreeGrafter"/>
</dbReference>
<dbReference type="Pfam" id="PF00879">
    <property type="entry name" value="Defensin_propep"/>
    <property type="match status" value="1"/>
</dbReference>
<dbReference type="PANTHER" id="PTHR11876">
    <property type="entry name" value="ALPHA-DEFENSIN 1"/>
    <property type="match status" value="1"/>
</dbReference>
<evidence type="ECO:0000313" key="10">
    <source>
        <dbReference type="Ensembl" id="ENSMSIP00000037943.1"/>
    </source>
</evidence>
<keyword evidence="3" id="KW-0964">Secreted</keyword>
<dbReference type="GO" id="GO:0050829">
    <property type="term" value="P:defense response to Gram-negative bacterium"/>
    <property type="evidence" value="ECO:0007669"/>
    <property type="project" value="TreeGrafter"/>
</dbReference>
<dbReference type="GO" id="GO:0051673">
    <property type="term" value="P:disruption of plasma membrane integrity in another organism"/>
    <property type="evidence" value="ECO:0007669"/>
    <property type="project" value="TreeGrafter"/>
</dbReference>
<feature type="domain" description="Alpha-defensin N-terminal" evidence="9">
    <location>
        <begin position="1"/>
        <end position="51"/>
    </location>
</feature>
<proteinExistence type="inferred from homology"/>
<dbReference type="AlphaFoldDB" id="A0A8C6IM47"/>
<reference evidence="10" key="2">
    <citation type="submission" date="2025-09" db="UniProtKB">
        <authorList>
            <consortium name="Ensembl"/>
        </authorList>
    </citation>
    <scope>IDENTIFICATION</scope>
</reference>
<dbReference type="GO" id="GO:0061844">
    <property type="term" value="P:antimicrobial humoral immune response mediated by antimicrobial peptide"/>
    <property type="evidence" value="ECO:0007669"/>
    <property type="project" value="TreeGrafter"/>
</dbReference>
<evidence type="ECO:0000256" key="4">
    <source>
        <dbReference type="ARBA" id="ARBA00022529"/>
    </source>
</evidence>
<evidence type="ECO:0000256" key="2">
    <source>
        <dbReference type="ARBA" id="ARBA00006519"/>
    </source>
</evidence>
<dbReference type="GO" id="GO:0050830">
    <property type="term" value="P:defense response to Gram-positive bacterium"/>
    <property type="evidence" value="ECO:0007669"/>
    <property type="project" value="TreeGrafter"/>
</dbReference>
<feature type="region of interest" description="Disordered" evidence="7">
    <location>
        <begin position="22"/>
        <end position="48"/>
    </location>
</feature>
<dbReference type="GO" id="GO:0002227">
    <property type="term" value="P:innate immune response in mucosa"/>
    <property type="evidence" value="ECO:0007669"/>
    <property type="project" value="TreeGrafter"/>
</dbReference>
<comment type="similarity">
    <text evidence="2">Belongs to the alpha-defensin family.</text>
</comment>
<evidence type="ECO:0000256" key="6">
    <source>
        <dbReference type="ARBA" id="ARBA00022940"/>
    </source>
</evidence>
<dbReference type="GO" id="GO:0031012">
    <property type="term" value="C:extracellular matrix"/>
    <property type="evidence" value="ECO:0007669"/>
    <property type="project" value="TreeGrafter"/>
</dbReference>
<evidence type="ECO:0000256" key="3">
    <source>
        <dbReference type="ARBA" id="ARBA00022525"/>
    </source>
</evidence>
<keyword evidence="6" id="KW-0211">Defensin</keyword>
<dbReference type="GeneTree" id="ENSGT00940000153268"/>
<feature type="signal peptide" evidence="8">
    <location>
        <begin position="1"/>
        <end position="19"/>
    </location>
</feature>
<feature type="chain" id="PRO_5034699486" evidence="8">
    <location>
        <begin position="20"/>
        <end position="91"/>
    </location>
</feature>
<protein>
    <submittedName>
        <fullName evidence="10">cDNA sequence AY761185</fullName>
    </submittedName>
</protein>
<keyword evidence="4" id="KW-0929">Antimicrobial</keyword>
<organism evidence="10 11">
    <name type="scientific">Mus spicilegus</name>
    <name type="common">Mound-building mouse</name>
    <dbReference type="NCBI Taxonomy" id="10103"/>
    <lineage>
        <taxon>Eukaryota</taxon>
        <taxon>Metazoa</taxon>
        <taxon>Chordata</taxon>
        <taxon>Craniata</taxon>
        <taxon>Vertebrata</taxon>
        <taxon>Euteleostomi</taxon>
        <taxon>Mammalia</taxon>
        <taxon>Eutheria</taxon>
        <taxon>Euarchontoglires</taxon>
        <taxon>Glires</taxon>
        <taxon>Rodentia</taxon>
        <taxon>Myomorpha</taxon>
        <taxon>Muroidea</taxon>
        <taxon>Muridae</taxon>
        <taxon>Murinae</taxon>
        <taxon>Mus</taxon>
        <taxon>Mus</taxon>
    </lineage>
</organism>
<dbReference type="SMART" id="SM01418">
    <property type="entry name" value="Defensin_propep"/>
    <property type="match status" value="1"/>
</dbReference>
<evidence type="ECO:0000256" key="5">
    <source>
        <dbReference type="ARBA" id="ARBA00022729"/>
    </source>
</evidence>
<dbReference type="GO" id="GO:0005615">
    <property type="term" value="C:extracellular space"/>
    <property type="evidence" value="ECO:0007669"/>
    <property type="project" value="InterPro"/>
</dbReference>
<dbReference type="GO" id="GO:0019731">
    <property type="term" value="P:antibacterial humoral response"/>
    <property type="evidence" value="ECO:0007669"/>
    <property type="project" value="TreeGrafter"/>
</dbReference>
<dbReference type="PIRSF" id="PIRSF001875">
    <property type="entry name" value="Alpha-defensin"/>
    <property type="match status" value="1"/>
</dbReference>